<feature type="domain" description="TonB-dependent receptor plug" evidence="9">
    <location>
        <begin position="222"/>
        <end position="329"/>
    </location>
</feature>
<dbReference type="Proteomes" id="UP000266441">
    <property type="component" value="Unassembled WGS sequence"/>
</dbReference>
<dbReference type="InterPro" id="IPR039426">
    <property type="entry name" value="TonB-dep_rcpt-like"/>
</dbReference>
<evidence type="ECO:0000313" key="11">
    <source>
        <dbReference type="Proteomes" id="UP000266441"/>
    </source>
</evidence>
<keyword evidence="3 7" id="KW-1134">Transmembrane beta strand</keyword>
<name>A0A399D7B1_9BACT</name>
<keyword evidence="11" id="KW-1185">Reference proteome</keyword>
<dbReference type="PROSITE" id="PS52016">
    <property type="entry name" value="TONB_DEPENDENT_REC_3"/>
    <property type="match status" value="1"/>
</dbReference>
<dbReference type="FunFam" id="2.170.130.10:FF:000003">
    <property type="entry name" value="SusC/RagA family TonB-linked outer membrane protein"/>
    <property type="match status" value="1"/>
</dbReference>
<keyword evidence="2 7" id="KW-0813">Transport</keyword>
<accession>A0A399D7B1</accession>
<dbReference type="GO" id="GO:0009279">
    <property type="term" value="C:cell outer membrane"/>
    <property type="evidence" value="ECO:0007669"/>
    <property type="project" value="UniProtKB-SubCell"/>
</dbReference>
<comment type="subcellular location">
    <subcellularLocation>
        <location evidence="1 7">Cell outer membrane</location>
        <topology evidence="1 7">Multi-pass membrane protein</topology>
    </subcellularLocation>
</comment>
<dbReference type="InterPro" id="IPR011662">
    <property type="entry name" value="Secretin/TonB_short_N"/>
</dbReference>
<evidence type="ECO:0000313" key="10">
    <source>
        <dbReference type="EMBL" id="RIH67018.1"/>
    </source>
</evidence>
<comment type="similarity">
    <text evidence="7">Belongs to the TonB-dependent receptor family.</text>
</comment>
<evidence type="ECO:0000256" key="7">
    <source>
        <dbReference type="PROSITE-ProRule" id="PRU01360"/>
    </source>
</evidence>
<keyword evidence="6 7" id="KW-0998">Cell outer membrane</keyword>
<dbReference type="InterPro" id="IPR036942">
    <property type="entry name" value="Beta-barrel_TonB_sf"/>
</dbReference>
<evidence type="ECO:0000256" key="5">
    <source>
        <dbReference type="ARBA" id="ARBA00023136"/>
    </source>
</evidence>
<proteinExistence type="inferred from homology"/>
<sequence>MKKKWIRDALLFCIEPKMWKIMRLSAFFLFVCLSHAWALSGYSQETKLTIKMNDSRIIDVLDEIENQSDFYFLFNQKLVDIERKVDIDVEQKTIDNILQTLFSGTNVNYLVYDRQIVLTTFNEKLLPDQAKTVSGKVTDSDGQPLPGVTVVVKGTTQGTVTDANGSYSIVNIPLDARLLFSFVGMKAQEIAVGSQTSIYVVMEEEAIGLKEVVAIGYGTQKKVNLTGSVSSVSSEQLSKRAASQASQLLQGVMSGITATQTSGEPGSDAASLRIRGLGTFSRAGTGPLVLVDGVPSSINSVNPNNVESISVLKDAASAAIYGSRAANGVIIVQTKRGKEGMLQVHYESYVGKQQATELPQYVDSWTYAEMKNEARINMGQNPEFTQEEIEKFRSGVDPDNYPNKHHLKDLFNSGDGLQMKHNITFNGGTEGAQYLFSTGYLKQNGLIEQNEYDRYDMLLNVNSKLNNNLTLNVKFNGSQSIRNRPAGITDDGARTSDLVGVITAANAYNATVPGEKSDGTYGTFMGHPVAEGHLASGSFSETKGTSFSSNISLEWKIVESLKIAGRFSYRYGHSKYRLFGAKFTADPNWSFGPNQAYVNSSLSRELLNDIILNYDKSFGNHSLQILAGFSNESYDGETLTGYRDNFPSNNLHFLDAASPSNDENSEYGNTWKLISYFGRLNYSLLGRYLLEGNIRYDGSSRFSTRERFGLFPSFSAAWIISEEKFFQVPWVENLKIRGSHGILGNQQIGDYPYQKVLNLSSKYATGEEETILPGIQLTNLPFSGITWEETKITNGGVDLGLFGGKLIIVGDYYYKKTENILYNISVSQVLGMSVGEQNAGAVENKGFEFEINHKNRIKDFSYSIFSNFSVNHNKVLDLAEVEQDIGKGLFIGHPLNSIYGYQTEGLFIDETDIANYATQNYTAKPGFPRFKDISGPDGVPDGIITSAHDRTIIGNLFPKYLFGMGITADFKGFDFYLQLQGQAGLEKLIQGKELAFVNNGNIQQWHIDNRWTEKNPDRHAKYPRLEMALHEYPWEVNLDYWTRDASFLRVKTIQLGYNITSKLLQRTFIDQFRVYVNGENIKSFDHYYPGWDPEMTTTGGQNPSYYPITGLWSVGISVQF</sequence>
<dbReference type="InterPro" id="IPR023996">
    <property type="entry name" value="TonB-dep_OMP_SusC/RagA"/>
</dbReference>
<evidence type="ECO:0000256" key="2">
    <source>
        <dbReference type="ARBA" id="ARBA00022448"/>
    </source>
</evidence>
<dbReference type="InterPro" id="IPR023997">
    <property type="entry name" value="TonB-dep_OMP_SusC/RagA_CS"/>
</dbReference>
<dbReference type="SUPFAM" id="SSF56935">
    <property type="entry name" value="Porins"/>
    <property type="match status" value="1"/>
</dbReference>
<feature type="domain" description="Secretin/TonB short N-terminal" evidence="8">
    <location>
        <begin position="72"/>
        <end position="119"/>
    </location>
</feature>
<dbReference type="InterPro" id="IPR012910">
    <property type="entry name" value="Plug_dom"/>
</dbReference>
<evidence type="ECO:0000256" key="6">
    <source>
        <dbReference type="ARBA" id="ARBA00023237"/>
    </source>
</evidence>
<evidence type="ECO:0000259" key="9">
    <source>
        <dbReference type="Pfam" id="PF07715"/>
    </source>
</evidence>
<keyword evidence="4 7" id="KW-0812">Transmembrane</keyword>
<protein>
    <submittedName>
        <fullName evidence="10">SusC/RagA family TonB-linked outer membrane protein</fullName>
    </submittedName>
</protein>
<dbReference type="Pfam" id="PF07660">
    <property type="entry name" value="STN"/>
    <property type="match status" value="1"/>
</dbReference>
<dbReference type="Gene3D" id="2.60.40.1120">
    <property type="entry name" value="Carboxypeptidase-like, regulatory domain"/>
    <property type="match status" value="1"/>
</dbReference>
<dbReference type="OrthoDB" id="9768177at2"/>
<evidence type="ECO:0000256" key="4">
    <source>
        <dbReference type="ARBA" id="ARBA00022692"/>
    </source>
</evidence>
<organism evidence="10 11">
    <name type="scientific">Mariniphaga sediminis</name>
    <dbReference type="NCBI Taxonomy" id="1628158"/>
    <lineage>
        <taxon>Bacteria</taxon>
        <taxon>Pseudomonadati</taxon>
        <taxon>Bacteroidota</taxon>
        <taxon>Bacteroidia</taxon>
        <taxon>Marinilabiliales</taxon>
        <taxon>Prolixibacteraceae</taxon>
        <taxon>Mariniphaga</taxon>
    </lineage>
</organism>
<dbReference type="RefSeq" id="WP_119348044.1">
    <property type="nucleotide sequence ID" value="NZ_QWET01000001.1"/>
</dbReference>
<dbReference type="Gene3D" id="2.170.130.10">
    <property type="entry name" value="TonB-dependent receptor, plug domain"/>
    <property type="match status" value="1"/>
</dbReference>
<reference evidence="10 11" key="1">
    <citation type="journal article" date="2015" name="Int. J. Syst. Evol. Microbiol.">
        <title>Mariniphaga sediminis sp. nov., isolated from coastal sediment.</title>
        <authorList>
            <person name="Wang F.Q."/>
            <person name="Shen Q.Y."/>
            <person name="Chen G.J."/>
            <person name="Du Z.J."/>
        </authorList>
    </citation>
    <scope>NUCLEOTIDE SEQUENCE [LARGE SCALE GENOMIC DNA]</scope>
    <source>
        <strain evidence="10 11">SY21</strain>
    </source>
</reference>
<dbReference type="SUPFAM" id="SSF49464">
    <property type="entry name" value="Carboxypeptidase regulatory domain-like"/>
    <property type="match status" value="1"/>
</dbReference>
<gene>
    <name evidence="10" type="ORF">D1164_00870</name>
</gene>
<evidence type="ECO:0000259" key="8">
    <source>
        <dbReference type="Pfam" id="PF07660"/>
    </source>
</evidence>
<dbReference type="NCBIfam" id="TIGR04057">
    <property type="entry name" value="SusC_RagA_signa"/>
    <property type="match status" value="1"/>
</dbReference>
<dbReference type="Pfam" id="PF07715">
    <property type="entry name" value="Plug"/>
    <property type="match status" value="1"/>
</dbReference>
<dbReference type="Pfam" id="PF13715">
    <property type="entry name" value="CarbopepD_reg_2"/>
    <property type="match status" value="1"/>
</dbReference>
<evidence type="ECO:0000256" key="1">
    <source>
        <dbReference type="ARBA" id="ARBA00004571"/>
    </source>
</evidence>
<dbReference type="InterPro" id="IPR037066">
    <property type="entry name" value="Plug_dom_sf"/>
</dbReference>
<comment type="caution">
    <text evidence="10">The sequence shown here is derived from an EMBL/GenBank/DDBJ whole genome shotgun (WGS) entry which is preliminary data.</text>
</comment>
<dbReference type="EMBL" id="QWET01000001">
    <property type="protein sequence ID" value="RIH67018.1"/>
    <property type="molecule type" value="Genomic_DNA"/>
</dbReference>
<dbReference type="Gene3D" id="2.40.170.20">
    <property type="entry name" value="TonB-dependent receptor, beta-barrel domain"/>
    <property type="match status" value="1"/>
</dbReference>
<dbReference type="AlphaFoldDB" id="A0A399D7B1"/>
<dbReference type="InterPro" id="IPR008969">
    <property type="entry name" value="CarboxyPept-like_regulatory"/>
</dbReference>
<evidence type="ECO:0000256" key="3">
    <source>
        <dbReference type="ARBA" id="ARBA00022452"/>
    </source>
</evidence>
<dbReference type="NCBIfam" id="TIGR04056">
    <property type="entry name" value="OMP_RagA_SusC"/>
    <property type="match status" value="1"/>
</dbReference>
<keyword evidence="5 7" id="KW-0472">Membrane</keyword>